<evidence type="ECO:0000313" key="1">
    <source>
        <dbReference type="EMBL" id="JAH32090.1"/>
    </source>
</evidence>
<proteinExistence type="predicted"/>
<sequence>MQVLGLLHCACSLTFNNENREQARFGITSSSYRALTLGYKTLEKYSPEPYSCSIPDPHL</sequence>
<accession>A0A0E9RUB7</accession>
<protein>
    <submittedName>
        <fullName evidence="1">Uncharacterized protein</fullName>
    </submittedName>
</protein>
<dbReference type="EMBL" id="GBXM01076487">
    <property type="protein sequence ID" value="JAH32090.1"/>
    <property type="molecule type" value="Transcribed_RNA"/>
</dbReference>
<reference evidence="1" key="1">
    <citation type="submission" date="2014-11" db="EMBL/GenBank/DDBJ databases">
        <authorList>
            <person name="Amaro Gonzalez C."/>
        </authorList>
    </citation>
    <scope>NUCLEOTIDE SEQUENCE</scope>
</reference>
<dbReference type="AlphaFoldDB" id="A0A0E9RUB7"/>
<name>A0A0E9RUB7_ANGAN</name>
<organism evidence="1">
    <name type="scientific">Anguilla anguilla</name>
    <name type="common">European freshwater eel</name>
    <name type="synonym">Muraena anguilla</name>
    <dbReference type="NCBI Taxonomy" id="7936"/>
    <lineage>
        <taxon>Eukaryota</taxon>
        <taxon>Metazoa</taxon>
        <taxon>Chordata</taxon>
        <taxon>Craniata</taxon>
        <taxon>Vertebrata</taxon>
        <taxon>Euteleostomi</taxon>
        <taxon>Actinopterygii</taxon>
        <taxon>Neopterygii</taxon>
        <taxon>Teleostei</taxon>
        <taxon>Anguilliformes</taxon>
        <taxon>Anguillidae</taxon>
        <taxon>Anguilla</taxon>
    </lineage>
</organism>
<reference evidence="1" key="2">
    <citation type="journal article" date="2015" name="Fish Shellfish Immunol.">
        <title>Early steps in the European eel (Anguilla anguilla)-Vibrio vulnificus interaction in the gills: Role of the RtxA13 toxin.</title>
        <authorList>
            <person name="Callol A."/>
            <person name="Pajuelo D."/>
            <person name="Ebbesson L."/>
            <person name="Teles M."/>
            <person name="MacKenzie S."/>
            <person name="Amaro C."/>
        </authorList>
    </citation>
    <scope>NUCLEOTIDE SEQUENCE</scope>
</reference>